<dbReference type="Proteomes" id="UP000593719">
    <property type="component" value="Chromosome"/>
</dbReference>
<evidence type="ECO:0008006" key="4">
    <source>
        <dbReference type="Google" id="ProtNLM"/>
    </source>
</evidence>
<keyword evidence="1" id="KW-0812">Transmembrane</keyword>
<feature type="transmembrane region" description="Helical" evidence="1">
    <location>
        <begin position="6"/>
        <end position="24"/>
    </location>
</feature>
<dbReference type="EMBL" id="CP041235">
    <property type="protein sequence ID" value="QOP43344.1"/>
    <property type="molecule type" value="Genomic_DNA"/>
</dbReference>
<sequence length="167" mass="19473">MKKFMPILLIGIIVIVIVTLFLSLEKTQKMVVIKEGNLKQLPLKMELHKFQDSDCGMVIDDLTYASQVVAPDGKTWFFHDHGDFVHWLSDKKFKDSAVIWVMSRDTHRWIDGRKAYYTLNELTPMGYGFGAYEHKKEGMVDFDTMRLKMLRGETMKDPKIRKQLLGQ</sequence>
<evidence type="ECO:0000313" key="2">
    <source>
        <dbReference type="EMBL" id="QOP43344.1"/>
    </source>
</evidence>
<keyword evidence="3" id="KW-1185">Reference proteome</keyword>
<keyword evidence="1" id="KW-1133">Transmembrane helix</keyword>
<protein>
    <recommendedName>
        <fullName evidence="4">Nitrous oxide reductase accessory protein NosL</fullName>
    </recommendedName>
</protein>
<name>A0A7M1B0U6_9BACT</name>
<evidence type="ECO:0000256" key="1">
    <source>
        <dbReference type="SAM" id="Phobius"/>
    </source>
</evidence>
<dbReference type="KEGG" id="ssei:FJR45_05025"/>
<reference evidence="2 3" key="1">
    <citation type="submission" date="2019-06" db="EMBL/GenBank/DDBJ databases">
        <title>Sulfurimonas gotlandica sp. nov., a chemoautotrophic and psychrotolerant epsilonproteobacterium isolated from a pelagic redoxcline, and an emended description of the genus Sulfurimonas.</title>
        <authorList>
            <person name="Wang S."/>
            <person name="Jiang L."/>
            <person name="Shao Z."/>
        </authorList>
    </citation>
    <scope>NUCLEOTIDE SEQUENCE [LARGE SCALE GENOMIC DNA]</scope>
    <source>
        <strain evidence="2 3">S2-6</strain>
    </source>
</reference>
<proteinExistence type="predicted"/>
<dbReference type="SUPFAM" id="SSF160387">
    <property type="entry name" value="NosL/MerB-like"/>
    <property type="match status" value="1"/>
</dbReference>
<accession>A0A7M1B0U6</accession>
<dbReference type="RefSeq" id="WP_193151631.1">
    <property type="nucleotide sequence ID" value="NZ_CP041235.1"/>
</dbReference>
<evidence type="ECO:0000313" key="3">
    <source>
        <dbReference type="Proteomes" id="UP000593719"/>
    </source>
</evidence>
<dbReference type="AlphaFoldDB" id="A0A7M1B0U6"/>
<keyword evidence="1" id="KW-0472">Membrane</keyword>
<organism evidence="2 3">
    <name type="scientific">Sulfurimonas sediminis</name>
    <dbReference type="NCBI Taxonomy" id="2590020"/>
    <lineage>
        <taxon>Bacteria</taxon>
        <taxon>Pseudomonadati</taxon>
        <taxon>Campylobacterota</taxon>
        <taxon>Epsilonproteobacteria</taxon>
        <taxon>Campylobacterales</taxon>
        <taxon>Sulfurimonadaceae</taxon>
        <taxon>Sulfurimonas</taxon>
    </lineage>
</organism>
<gene>
    <name evidence="2" type="ORF">FJR45_05025</name>
</gene>